<feature type="chain" id="PRO_5032336936" evidence="9">
    <location>
        <begin position="22"/>
        <end position="494"/>
    </location>
</feature>
<evidence type="ECO:0000256" key="6">
    <source>
        <dbReference type="ARBA" id="ARBA00023157"/>
    </source>
</evidence>
<dbReference type="PANTHER" id="PTHR46806">
    <property type="entry name" value="F5/8 TYPE C DOMAIN-CONTAINING PROTEIN"/>
    <property type="match status" value="1"/>
</dbReference>
<dbReference type="SMART" id="SM00231">
    <property type="entry name" value="FA58C"/>
    <property type="match status" value="1"/>
</dbReference>
<dbReference type="PROSITE" id="PS01285">
    <property type="entry name" value="FA58C_1"/>
    <property type="match status" value="1"/>
</dbReference>
<keyword evidence="3" id="KW-0964">Secreted</keyword>
<dbReference type="Gene3D" id="2.170.140.10">
    <property type="entry name" value="Chitin binding domain"/>
    <property type="match status" value="1"/>
</dbReference>
<dbReference type="InterPro" id="IPR002557">
    <property type="entry name" value="Chitin-bd_dom"/>
</dbReference>
<dbReference type="PROSITE" id="PS50940">
    <property type="entry name" value="CHIT_BIND_II"/>
    <property type="match status" value="1"/>
</dbReference>
<keyword evidence="7" id="KW-0768">Sushi</keyword>
<keyword evidence="9" id="KW-0732">Signal</keyword>
<dbReference type="GO" id="GO:0008061">
    <property type="term" value="F:chitin binding"/>
    <property type="evidence" value="ECO:0007669"/>
    <property type="project" value="InterPro"/>
</dbReference>
<dbReference type="InterPro" id="IPR000436">
    <property type="entry name" value="Sushi_SCR_CCP_dom"/>
</dbReference>
<dbReference type="GO" id="GO:0012505">
    <property type="term" value="C:endomembrane system"/>
    <property type="evidence" value="ECO:0007669"/>
    <property type="project" value="UniProtKB-SubCell"/>
</dbReference>
<dbReference type="InterPro" id="IPR036508">
    <property type="entry name" value="Chitin-bd_dom_sf"/>
</dbReference>
<dbReference type="CDD" id="cd00057">
    <property type="entry name" value="FA58C"/>
    <property type="match status" value="1"/>
</dbReference>
<reference evidence="13" key="1">
    <citation type="submission" date="2018-11" db="EMBL/GenBank/DDBJ databases">
        <authorList>
            <person name="Alioto T."/>
            <person name="Alioto T."/>
        </authorList>
    </citation>
    <scope>NUCLEOTIDE SEQUENCE</scope>
</reference>
<dbReference type="InterPro" id="IPR008979">
    <property type="entry name" value="Galactose-bd-like_sf"/>
</dbReference>
<evidence type="ECO:0000259" key="12">
    <source>
        <dbReference type="PROSITE" id="PS50940"/>
    </source>
</evidence>
<dbReference type="GO" id="GO:0005886">
    <property type="term" value="C:plasma membrane"/>
    <property type="evidence" value="ECO:0007669"/>
    <property type="project" value="TreeGrafter"/>
</dbReference>
<gene>
    <name evidence="13" type="ORF">MGAL_10B018508</name>
</gene>
<dbReference type="Gene3D" id="2.10.70.10">
    <property type="entry name" value="Complement Module, domain 1"/>
    <property type="match status" value="1"/>
</dbReference>
<evidence type="ECO:0000256" key="1">
    <source>
        <dbReference type="ARBA" id="ARBA00004184"/>
    </source>
</evidence>
<comment type="caution">
    <text evidence="13">The sequence shown here is derived from an EMBL/GenBank/DDBJ whole genome shotgun (WGS) entry which is preliminary data.</text>
</comment>
<dbReference type="GO" id="GO:0005576">
    <property type="term" value="C:extracellular region"/>
    <property type="evidence" value="ECO:0007669"/>
    <property type="project" value="UniProtKB-SubCell"/>
</dbReference>
<evidence type="ECO:0000256" key="5">
    <source>
        <dbReference type="ARBA" id="ARBA00023136"/>
    </source>
</evidence>
<feature type="domain" description="F5/8 type C" evidence="10">
    <location>
        <begin position="153"/>
        <end position="306"/>
    </location>
</feature>
<evidence type="ECO:0000313" key="13">
    <source>
        <dbReference type="EMBL" id="VDI58813.1"/>
    </source>
</evidence>
<evidence type="ECO:0000256" key="4">
    <source>
        <dbReference type="ARBA" id="ARBA00022889"/>
    </source>
</evidence>
<dbReference type="GO" id="GO:0038023">
    <property type="term" value="F:signaling receptor activity"/>
    <property type="evidence" value="ECO:0007669"/>
    <property type="project" value="TreeGrafter"/>
</dbReference>
<name>A0A8B6G539_MYTGA</name>
<comment type="caution">
    <text evidence="7">Lacks conserved residue(s) required for the propagation of feature annotation.</text>
</comment>
<dbReference type="PANTHER" id="PTHR46806:SF5">
    <property type="entry name" value="F5_8 TYPE C DOMAIN-CONTAINING PROTEIN"/>
    <property type="match status" value="1"/>
</dbReference>
<sequence>MDTALIISLLILGYFTTGNECQTSLCKKPNPPINGQVFCVNDSGILKCYATCNGGFTFQTTSVEFRTCNQVDGSWPSGNTFPDCIDSGSRCRSLSPPKNGVVRCESVNTQLVCIAECDRQHVFPTGQAALKRVCNASVGWQSTDQIPDCKASCSTQYLISGNTNITDSDFTTSSILSENQKTYSPRKSDLFCVNECGWRPSRSDLNQFVQINLQRAGRLLGITTKGLSVGPSELYVTRFRILHSMDGKIFTPYSDANVTDKFFSGNTDGYSPKMQVFSCPFEAQYIRINPLEWHDGIGLRFDLLGCDIDSLPKTTLQPQTQPQRVTTISTQSTPQPATGATGKTTLPQQQCSPVLPPPNGVVNCQKTTAELSCTAICNDGFQFTTTQSLIRLTCQLRTGTWSNGKNFPACIPARNQLVTAKPSNNRKCVSSQSDCNIFGNGDYNTCGDCRYFATCSDTLVYIRSCPNNLMFDSITGTCQFSSNTCGSSSGVAFG</sequence>
<evidence type="ECO:0000259" key="11">
    <source>
        <dbReference type="PROSITE" id="PS50923"/>
    </source>
</evidence>
<keyword evidence="14" id="KW-1185">Reference proteome</keyword>
<dbReference type="InterPro" id="IPR035976">
    <property type="entry name" value="Sushi/SCR/CCP_sf"/>
</dbReference>
<feature type="compositionally biased region" description="Polar residues" evidence="8">
    <location>
        <begin position="328"/>
        <end position="350"/>
    </location>
</feature>
<dbReference type="PROSITE" id="PS50022">
    <property type="entry name" value="FA58C_3"/>
    <property type="match status" value="1"/>
</dbReference>
<keyword evidence="5" id="KW-0472">Membrane</keyword>
<evidence type="ECO:0000313" key="14">
    <source>
        <dbReference type="Proteomes" id="UP000596742"/>
    </source>
</evidence>
<feature type="domain" description="Sushi" evidence="11">
    <location>
        <begin position="349"/>
        <end position="412"/>
    </location>
</feature>
<dbReference type="InterPro" id="IPR000421">
    <property type="entry name" value="FA58C"/>
</dbReference>
<feature type="disulfide bond" evidence="7">
    <location>
        <begin position="351"/>
        <end position="394"/>
    </location>
</feature>
<evidence type="ECO:0000256" key="7">
    <source>
        <dbReference type="PROSITE-ProRule" id="PRU00302"/>
    </source>
</evidence>
<evidence type="ECO:0000256" key="2">
    <source>
        <dbReference type="ARBA" id="ARBA00004613"/>
    </source>
</evidence>
<dbReference type="AlphaFoldDB" id="A0A8B6G539"/>
<feature type="domain" description="Chitin-binding type-2" evidence="12">
    <location>
        <begin position="432"/>
        <end position="487"/>
    </location>
</feature>
<accession>A0A8B6G539</accession>
<dbReference type="GO" id="GO:0007155">
    <property type="term" value="P:cell adhesion"/>
    <property type="evidence" value="ECO:0007669"/>
    <property type="project" value="UniProtKB-KW"/>
</dbReference>
<dbReference type="Pfam" id="PF01607">
    <property type="entry name" value="CBM_14"/>
    <property type="match status" value="1"/>
</dbReference>
<dbReference type="Gene3D" id="2.60.120.260">
    <property type="entry name" value="Galactose-binding domain-like"/>
    <property type="match status" value="1"/>
</dbReference>
<feature type="signal peptide" evidence="9">
    <location>
        <begin position="1"/>
        <end position="21"/>
    </location>
</feature>
<dbReference type="InterPro" id="IPR050633">
    <property type="entry name" value="Neuropilin_MCO_CoagFactor"/>
</dbReference>
<dbReference type="Proteomes" id="UP000596742">
    <property type="component" value="Unassembled WGS sequence"/>
</dbReference>
<comment type="subcellular location">
    <subcellularLocation>
        <location evidence="1">Endomembrane system</location>
        <topology evidence="1">Peripheral membrane protein</topology>
    </subcellularLocation>
    <subcellularLocation>
        <location evidence="2">Secreted</location>
    </subcellularLocation>
</comment>
<dbReference type="SUPFAM" id="SSF57625">
    <property type="entry name" value="Invertebrate chitin-binding proteins"/>
    <property type="match status" value="1"/>
</dbReference>
<organism evidence="13 14">
    <name type="scientific">Mytilus galloprovincialis</name>
    <name type="common">Mediterranean mussel</name>
    <dbReference type="NCBI Taxonomy" id="29158"/>
    <lineage>
        <taxon>Eukaryota</taxon>
        <taxon>Metazoa</taxon>
        <taxon>Spiralia</taxon>
        <taxon>Lophotrochozoa</taxon>
        <taxon>Mollusca</taxon>
        <taxon>Bivalvia</taxon>
        <taxon>Autobranchia</taxon>
        <taxon>Pteriomorphia</taxon>
        <taxon>Mytilida</taxon>
        <taxon>Mytiloidea</taxon>
        <taxon>Mytilidae</taxon>
        <taxon>Mytilinae</taxon>
        <taxon>Mytilus</taxon>
    </lineage>
</organism>
<dbReference type="Pfam" id="PF00754">
    <property type="entry name" value="F5_F8_type_C"/>
    <property type="match status" value="1"/>
</dbReference>
<evidence type="ECO:0000256" key="9">
    <source>
        <dbReference type="SAM" id="SignalP"/>
    </source>
</evidence>
<keyword evidence="4" id="KW-0130">Cell adhesion</keyword>
<keyword evidence="6 7" id="KW-1015">Disulfide bond</keyword>
<dbReference type="EMBL" id="UYJE01007891">
    <property type="protein sequence ID" value="VDI58813.1"/>
    <property type="molecule type" value="Genomic_DNA"/>
</dbReference>
<dbReference type="SUPFAM" id="SSF49785">
    <property type="entry name" value="Galactose-binding domain-like"/>
    <property type="match status" value="1"/>
</dbReference>
<proteinExistence type="predicted"/>
<dbReference type="OrthoDB" id="10028859at2759"/>
<dbReference type="SUPFAM" id="SSF57535">
    <property type="entry name" value="Complement control module/SCR domain"/>
    <property type="match status" value="1"/>
</dbReference>
<evidence type="ECO:0000256" key="8">
    <source>
        <dbReference type="SAM" id="MobiDB-lite"/>
    </source>
</evidence>
<dbReference type="PROSITE" id="PS50923">
    <property type="entry name" value="SUSHI"/>
    <property type="match status" value="1"/>
</dbReference>
<feature type="compositionally biased region" description="Low complexity" evidence="8">
    <location>
        <begin position="315"/>
        <end position="327"/>
    </location>
</feature>
<dbReference type="SMART" id="SM00032">
    <property type="entry name" value="CCP"/>
    <property type="match status" value="3"/>
</dbReference>
<feature type="region of interest" description="Disordered" evidence="8">
    <location>
        <begin position="315"/>
        <end position="350"/>
    </location>
</feature>
<evidence type="ECO:0000259" key="10">
    <source>
        <dbReference type="PROSITE" id="PS50022"/>
    </source>
</evidence>
<protein>
    <submittedName>
        <fullName evidence="13">Uncharacterized protein</fullName>
    </submittedName>
</protein>
<evidence type="ECO:0000256" key="3">
    <source>
        <dbReference type="ARBA" id="ARBA00022525"/>
    </source>
</evidence>